<dbReference type="EMBL" id="FRCJ01000002">
    <property type="protein sequence ID" value="SHM06239.1"/>
    <property type="molecule type" value="Genomic_DNA"/>
</dbReference>
<keyword evidence="1" id="KW-0812">Transmembrane</keyword>
<proteinExistence type="predicted"/>
<reference evidence="2 3" key="1">
    <citation type="submission" date="2016-11" db="EMBL/GenBank/DDBJ databases">
        <authorList>
            <person name="Jaros S."/>
            <person name="Januszkiewicz K."/>
            <person name="Wedrychowicz H."/>
        </authorList>
    </citation>
    <scope>NUCLEOTIDE SEQUENCE [LARGE SCALE GENOMIC DNA]</scope>
    <source>
        <strain evidence="2 3">BPI-34</strain>
    </source>
</reference>
<evidence type="ECO:0000256" key="1">
    <source>
        <dbReference type="SAM" id="Phobius"/>
    </source>
</evidence>
<keyword evidence="1" id="KW-0472">Membrane</keyword>
<feature type="transmembrane region" description="Helical" evidence="1">
    <location>
        <begin position="93"/>
        <end position="113"/>
    </location>
</feature>
<gene>
    <name evidence="2" type="ORF">SAMN04488494_1232</name>
</gene>
<dbReference type="AlphaFoldDB" id="A0A1M7FRC7"/>
<evidence type="ECO:0000313" key="2">
    <source>
        <dbReference type="EMBL" id="SHM06239.1"/>
    </source>
</evidence>
<organism evidence="2 3">
    <name type="scientific">Xylanibacter ruminicola</name>
    <name type="common">Prevotella ruminicola</name>
    <dbReference type="NCBI Taxonomy" id="839"/>
    <lineage>
        <taxon>Bacteria</taxon>
        <taxon>Pseudomonadati</taxon>
        <taxon>Bacteroidota</taxon>
        <taxon>Bacteroidia</taxon>
        <taxon>Bacteroidales</taxon>
        <taxon>Prevotellaceae</taxon>
        <taxon>Xylanibacter</taxon>
    </lineage>
</organism>
<accession>A0A1M7FRC7</accession>
<keyword evidence="1" id="KW-1133">Transmembrane helix</keyword>
<protein>
    <submittedName>
        <fullName evidence="2">Uncharacterized protein</fullName>
    </submittedName>
</protein>
<dbReference type="Proteomes" id="UP000184280">
    <property type="component" value="Unassembled WGS sequence"/>
</dbReference>
<evidence type="ECO:0000313" key="3">
    <source>
        <dbReference type="Proteomes" id="UP000184280"/>
    </source>
</evidence>
<sequence length="119" mass="13918">MEQINLPSGEEFEDFCLRTFECFLQGDLFPYSLKETYRLAFASWDEAVNELMENGVEGFSYQKNPDADDYQMCMQGFTHHVLMRDKSLNNRESMFSILLNTVVFVVVIIVVHFKLINLN</sequence>
<name>A0A1M7FRC7_XYLRU</name>